<evidence type="ECO:0000313" key="5">
    <source>
        <dbReference type="EMBL" id="GGF64415.1"/>
    </source>
</evidence>
<proteinExistence type="predicted"/>
<dbReference type="AlphaFoldDB" id="A0A917BZ19"/>
<keyword evidence="6" id="KW-1185">Reference proteome</keyword>
<dbReference type="Pfam" id="PF01022">
    <property type="entry name" value="HTH_5"/>
    <property type="match status" value="1"/>
</dbReference>
<dbReference type="GO" id="GO:0003700">
    <property type="term" value="F:DNA-binding transcription factor activity"/>
    <property type="evidence" value="ECO:0007669"/>
    <property type="project" value="InterPro"/>
</dbReference>
<evidence type="ECO:0000256" key="1">
    <source>
        <dbReference type="ARBA" id="ARBA00023015"/>
    </source>
</evidence>
<dbReference type="EMBL" id="BMKR01000002">
    <property type="protein sequence ID" value="GGF64415.1"/>
    <property type="molecule type" value="Genomic_DNA"/>
</dbReference>
<dbReference type="Pfam" id="PF19361">
    <property type="entry name" value="DUF5937"/>
    <property type="match status" value="1"/>
</dbReference>
<name>A0A917BZ19_9BACL</name>
<reference evidence="5" key="1">
    <citation type="journal article" date="2014" name="Int. J. Syst. Evol. Microbiol.">
        <title>Complete genome sequence of Corynebacterium casei LMG S-19264T (=DSM 44701T), isolated from a smear-ripened cheese.</title>
        <authorList>
            <consortium name="US DOE Joint Genome Institute (JGI-PGF)"/>
            <person name="Walter F."/>
            <person name="Albersmeier A."/>
            <person name="Kalinowski J."/>
            <person name="Ruckert C."/>
        </authorList>
    </citation>
    <scope>NUCLEOTIDE SEQUENCE</scope>
    <source>
        <strain evidence="5">CGMCC 1.16134</strain>
    </source>
</reference>
<dbReference type="PRINTS" id="PR00778">
    <property type="entry name" value="HTHARSR"/>
</dbReference>
<dbReference type="PANTHER" id="PTHR33154">
    <property type="entry name" value="TRANSCRIPTIONAL REGULATOR, ARSR FAMILY"/>
    <property type="match status" value="1"/>
</dbReference>
<dbReference type="InterPro" id="IPR045981">
    <property type="entry name" value="DUF5937"/>
</dbReference>
<dbReference type="InterPro" id="IPR036390">
    <property type="entry name" value="WH_DNA-bd_sf"/>
</dbReference>
<evidence type="ECO:0000313" key="6">
    <source>
        <dbReference type="Proteomes" id="UP000637643"/>
    </source>
</evidence>
<feature type="domain" description="HTH arsR-type" evidence="4">
    <location>
        <begin position="206"/>
        <end position="298"/>
    </location>
</feature>
<dbReference type="PANTHER" id="PTHR33154:SF33">
    <property type="entry name" value="TRANSCRIPTIONAL REPRESSOR SDPR"/>
    <property type="match status" value="1"/>
</dbReference>
<dbReference type="InterPro" id="IPR011991">
    <property type="entry name" value="ArsR-like_HTH"/>
</dbReference>
<gene>
    <name evidence="5" type="ORF">GCM10010912_06810</name>
</gene>
<dbReference type="InterPro" id="IPR001845">
    <property type="entry name" value="HTH_ArsR_DNA-bd_dom"/>
</dbReference>
<keyword evidence="3" id="KW-0804">Transcription</keyword>
<accession>A0A917BZ19</accession>
<dbReference type="NCBIfam" id="NF033788">
    <property type="entry name" value="HTH_metalloreg"/>
    <property type="match status" value="1"/>
</dbReference>
<dbReference type="InterPro" id="IPR051081">
    <property type="entry name" value="HTH_MetalResp_TranReg"/>
</dbReference>
<keyword evidence="1" id="KW-0805">Transcription regulation</keyword>
<comment type="caution">
    <text evidence="5">The sequence shown here is derived from an EMBL/GenBank/DDBJ whole genome shotgun (WGS) entry which is preliminary data.</text>
</comment>
<organism evidence="5 6">
    <name type="scientific">Paenibacillus albidus</name>
    <dbReference type="NCBI Taxonomy" id="2041023"/>
    <lineage>
        <taxon>Bacteria</taxon>
        <taxon>Bacillati</taxon>
        <taxon>Bacillota</taxon>
        <taxon>Bacilli</taxon>
        <taxon>Bacillales</taxon>
        <taxon>Paenibacillaceae</taxon>
        <taxon>Paenibacillus</taxon>
    </lineage>
</organism>
<dbReference type="SUPFAM" id="SSF46785">
    <property type="entry name" value="Winged helix' DNA-binding domain"/>
    <property type="match status" value="1"/>
</dbReference>
<sequence length="298" mass="33616">MPANFLEDIHTISQLSDSWLALGDLPNRTGAPVGCVEGIAMLDGLPDAEFIFLLLNSTVPLSTLIHALEGGKKSLPNLGLEESARYLVCHLATVRKQIITTLEIYERDYFREEWEYIEPWLQDAAARFQETVSRFPEQALNSLHPRLSAKERIVTAQKAVTYSFPYEQLQQIYVFPSSFIYPHLLISWSGDILHLPLAVDIPGLAYNEGPPADLLRQFKALSDDTRLRILKLLWTAPHCTKQIAPVLGISEAAVSKHLKQLSESGLARSERRGNYLFYSGNKEALESLIVLQRQFLEQ</sequence>
<dbReference type="SMART" id="SM00418">
    <property type="entry name" value="HTH_ARSR"/>
    <property type="match status" value="1"/>
</dbReference>
<dbReference type="InterPro" id="IPR036388">
    <property type="entry name" value="WH-like_DNA-bd_sf"/>
</dbReference>
<reference evidence="5" key="2">
    <citation type="submission" date="2020-09" db="EMBL/GenBank/DDBJ databases">
        <authorList>
            <person name="Sun Q."/>
            <person name="Zhou Y."/>
        </authorList>
    </citation>
    <scope>NUCLEOTIDE SEQUENCE</scope>
    <source>
        <strain evidence="5">CGMCC 1.16134</strain>
    </source>
</reference>
<evidence type="ECO:0000256" key="2">
    <source>
        <dbReference type="ARBA" id="ARBA00023125"/>
    </source>
</evidence>
<dbReference type="Proteomes" id="UP000637643">
    <property type="component" value="Unassembled WGS sequence"/>
</dbReference>
<protein>
    <submittedName>
        <fullName evidence="5">Transcriptional regulator</fullName>
    </submittedName>
</protein>
<keyword evidence="2" id="KW-0238">DNA-binding</keyword>
<evidence type="ECO:0000259" key="4">
    <source>
        <dbReference type="PROSITE" id="PS50987"/>
    </source>
</evidence>
<dbReference type="Gene3D" id="1.10.10.10">
    <property type="entry name" value="Winged helix-like DNA-binding domain superfamily/Winged helix DNA-binding domain"/>
    <property type="match status" value="1"/>
</dbReference>
<dbReference type="CDD" id="cd00090">
    <property type="entry name" value="HTH_ARSR"/>
    <property type="match status" value="1"/>
</dbReference>
<dbReference type="GO" id="GO:0003677">
    <property type="term" value="F:DNA binding"/>
    <property type="evidence" value="ECO:0007669"/>
    <property type="project" value="UniProtKB-KW"/>
</dbReference>
<evidence type="ECO:0000256" key="3">
    <source>
        <dbReference type="ARBA" id="ARBA00023163"/>
    </source>
</evidence>
<dbReference type="PROSITE" id="PS50987">
    <property type="entry name" value="HTH_ARSR_2"/>
    <property type="match status" value="1"/>
</dbReference>